<dbReference type="Proteomes" id="UP001060112">
    <property type="component" value="Chromosome"/>
</dbReference>
<dbReference type="EMBL" id="CP101620">
    <property type="protein sequence ID" value="UTY40865.1"/>
    <property type="molecule type" value="Genomic_DNA"/>
</dbReference>
<name>A0ABY5I708_9FIRM</name>
<reference evidence="1" key="1">
    <citation type="submission" date="2022-07" db="EMBL/GenBank/DDBJ databases">
        <title>Faecal culturing of patients with breast cancer.</title>
        <authorList>
            <person name="Teng N.M.Y."/>
            <person name="Kiu R."/>
            <person name="Evans R."/>
            <person name="Baker D.J."/>
            <person name="Zenner C."/>
            <person name="Robinson S.D."/>
            <person name="Hall L.J."/>
        </authorList>
    </citation>
    <scope>NUCLEOTIDE SEQUENCE</scope>
    <source>
        <strain evidence="1">LH1062</strain>
    </source>
</reference>
<organism evidence="1 2">
    <name type="scientific">Allocoprobacillus halotolerans</name>
    <dbReference type="NCBI Taxonomy" id="2944914"/>
    <lineage>
        <taxon>Bacteria</taxon>
        <taxon>Bacillati</taxon>
        <taxon>Bacillota</taxon>
        <taxon>Erysipelotrichia</taxon>
        <taxon>Erysipelotrichales</taxon>
        <taxon>Erysipelotrichaceae</taxon>
        <taxon>Allocoprobacillus</taxon>
    </lineage>
</organism>
<gene>
    <name evidence="1" type="ORF">NMU03_13170</name>
</gene>
<sequence length="26" mass="2728">MSGATKSSQALKEAVAKAYEKAKNES</sequence>
<protein>
    <recommendedName>
        <fullName evidence="3">FMN-binding domain-containing protein</fullName>
    </recommendedName>
</protein>
<evidence type="ECO:0008006" key="3">
    <source>
        <dbReference type="Google" id="ProtNLM"/>
    </source>
</evidence>
<proteinExistence type="predicted"/>
<keyword evidence="2" id="KW-1185">Reference proteome</keyword>
<evidence type="ECO:0000313" key="2">
    <source>
        <dbReference type="Proteomes" id="UP001060112"/>
    </source>
</evidence>
<evidence type="ECO:0000313" key="1">
    <source>
        <dbReference type="EMBL" id="UTY40865.1"/>
    </source>
</evidence>
<accession>A0ABY5I708</accession>
<dbReference type="RefSeq" id="WP_290142349.1">
    <property type="nucleotide sequence ID" value="NZ_CP101620.1"/>
</dbReference>